<dbReference type="PANTHER" id="PTHR43133:SF51">
    <property type="entry name" value="RNA POLYMERASE SIGMA FACTOR"/>
    <property type="match status" value="1"/>
</dbReference>
<proteinExistence type="inferred from homology"/>
<dbReference type="Proteomes" id="UP000516421">
    <property type="component" value="Chromosome"/>
</dbReference>
<evidence type="ECO:0000313" key="7">
    <source>
        <dbReference type="EMBL" id="QNV40051.1"/>
    </source>
</evidence>
<dbReference type="Gene3D" id="1.10.1740.10">
    <property type="match status" value="1"/>
</dbReference>
<dbReference type="Gene3D" id="1.10.10.10">
    <property type="entry name" value="Winged helix-like DNA-binding domain superfamily/Winged helix DNA-binding domain"/>
    <property type="match status" value="1"/>
</dbReference>
<feature type="domain" description="RNA polymerase sigma factor 70 region 4 type 2" evidence="6">
    <location>
        <begin position="128"/>
        <end position="178"/>
    </location>
</feature>
<evidence type="ECO:0000259" key="6">
    <source>
        <dbReference type="Pfam" id="PF08281"/>
    </source>
</evidence>
<dbReference type="SUPFAM" id="SSF88946">
    <property type="entry name" value="Sigma2 domain of RNA polymerase sigma factors"/>
    <property type="match status" value="1"/>
</dbReference>
<dbReference type="RefSeq" id="WP_145177455.1">
    <property type="nucleotide sequence ID" value="NZ_CP061538.1"/>
</dbReference>
<dbReference type="GO" id="GO:0016987">
    <property type="term" value="F:sigma factor activity"/>
    <property type="evidence" value="ECO:0007669"/>
    <property type="project" value="UniProtKB-KW"/>
</dbReference>
<feature type="domain" description="RNA polymerase sigma-70 region 2" evidence="5">
    <location>
        <begin position="31"/>
        <end position="97"/>
    </location>
</feature>
<dbReference type="InterPro" id="IPR007627">
    <property type="entry name" value="RNA_pol_sigma70_r2"/>
</dbReference>
<evidence type="ECO:0000256" key="4">
    <source>
        <dbReference type="ARBA" id="ARBA00023163"/>
    </source>
</evidence>
<reference evidence="7 8" key="1">
    <citation type="submission" date="2020-09" db="EMBL/GenBank/DDBJ databases">
        <title>Investigation of environmental microbe.</title>
        <authorList>
            <person name="Ou Y."/>
            <person name="Kang Q."/>
        </authorList>
    </citation>
    <scope>NUCLEOTIDE SEQUENCE [LARGE SCALE GENOMIC DNA]</scope>
    <source>
        <strain evidence="7 8">KJZ-9</strain>
    </source>
</reference>
<dbReference type="InterPro" id="IPR039425">
    <property type="entry name" value="RNA_pol_sigma-70-like"/>
</dbReference>
<keyword evidence="2" id="KW-0805">Transcription regulation</keyword>
<evidence type="ECO:0000313" key="8">
    <source>
        <dbReference type="Proteomes" id="UP000516421"/>
    </source>
</evidence>
<dbReference type="Pfam" id="PF08281">
    <property type="entry name" value="Sigma70_r4_2"/>
    <property type="match status" value="1"/>
</dbReference>
<dbReference type="PANTHER" id="PTHR43133">
    <property type="entry name" value="RNA POLYMERASE ECF-TYPE SIGMA FACTO"/>
    <property type="match status" value="1"/>
</dbReference>
<dbReference type="InterPro" id="IPR013324">
    <property type="entry name" value="RNA_pol_sigma_r3/r4-like"/>
</dbReference>
<dbReference type="KEGG" id="rama:IDM48_00890"/>
<dbReference type="InterPro" id="IPR013325">
    <property type="entry name" value="RNA_pol_sigma_r2"/>
</dbReference>
<dbReference type="EMBL" id="CP061538">
    <property type="protein sequence ID" value="QNV40051.1"/>
    <property type="molecule type" value="Genomic_DNA"/>
</dbReference>
<dbReference type="InterPro" id="IPR036388">
    <property type="entry name" value="WH-like_DNA-bd_sf"/>
</dbReference>
<organism evidence="7 8">
    <name type="scientific">Rothia amarae</name>
    <dbReference type="NCBI Taxonomy" id="169480"/>
    <lineage>
        <taxon>Bacteria</taxon>
        <taxon>Bacillati</taxon>
        <taxon>Actinomycetota</taxon>
        <taxon>Actinomycetes</taxon>
        <taxon>Micrococcales</taxon>
        <taxon>Micrococcaceae</taxon>
        <taxon>Rothia</taxon>
    </lineage>
</organism>
<dbReference type="AlphaFoldDB" id="A0A7H2BK55"/>
<dbReference type="Pfam" id="PF04542">
    <property type="entry name" value="Sigma70_r2"/>
    <property type="match status" value="1"/>
</dbReference>
<dbReference type="NCBIfam" id="TIGR02937">
    <property type="entry name" value="sigma70-ECF"/>
    <property type="match status" value="1"/>
</dbReference>
<keyword evidence="4" id="KW-0804">Transcription</keyword>
<dbReference type="GO" id="GO:0006352">
    <property type="term" value="P:DNA-templated transcription initiation"/>
    <property type="evidence" value="ECO:0007669"/>
    <property type="project" value="InterPro"/>
</dbReference>
<dbReference type="InterPro" id="IPR014284">
    <property type="entry name" value="RNA_pol_sigma-70_dom"/>
</dbReference>
<evidence type="ECO:0000256" key="1">
    <source>
        <dbReference type="ARBA" id="ARBA00010641"/>
    </source>
</evidence>
<name>A0A7H2BK55_9MICC</name>
<sequence>MAPFTREVSHLSDAILCERAATGDSAAFQSLIRRYAPLMRAYAIRLTSSASDADDVLQETFIKAWEKIDTLQNPEKVKSWLMTLTSRKAIDLMRTRKLTVDLDSAANTAHPGINPEDNAITDSQIVHLSELLKTLPLEQQQVWVMREIGGSTYKEISETLKISEGTVRGRLARARAALVKGMEGWN</sequence>
<dbReference type="InterPro" id="IPR013249">
    <property type="entry name" value="RNA_pol_sigma70_r4_t2"/>
</dbReference>
<evidence type="ECO:0000259" key="5">
    <source>
        <dbReference type="Pfam" id="PF04542"/>
    </source>
</evidence>
<protein>
    <submittedName>
        <fullName evidence="7">RNA polymerase sigma factor</fullName>
    </submittedName>
</protein>
<dbReference type="SUPFAM" id="SSF88659">
    <property type="entry name" value="Sigma3 and sigma4 domains of RNA polymerase sigma factors"/>
    <property type="match status" value="1"/>
</dbReference>
<evidence type="ECO:0000256" key="3">
    <source>
        <dbReference type="ARBA" id="ARBA00023082"/>
    </source>
</evidence>
<accession>A0A7H2BK55</accession>
<evidence type="ECO:0000256" key="2">
    <source>
        <dbReference type="ARBA" id="ARBA00023015"/>
    </source>
</evidence>
<keyword evidence="8" id="KW-1185">Reference proteome</keyword>
<keyword evidence="3" id="KW-0731">Sigma factor</keyword>
<dbReference type="GO" id="GO:0003677">
    <property type="term" value="F:DNA binding"/>
    <property type="evidence" value="ECO:0007669"/>
    <property type="project" value="InterPro"/>
</dbReference>
<gene>
    <name evidence="7" type="ORF">IDM48_00890</name>
</gene>
<comment type="similarity">
    <text evidence="1">Belongs to the sigma-70 factor family. ECF subfamily.</text>
</comment>